<evidence type="ECO:0000313" key="1">
    <source>
        <dbReference type="EMBL" id="KAK5044402.1"/>
    </source>
</evidence>
<accession>A0AAV9MUR1</accession>
<reference evidence="1 2" key="1">
    <citation type="submission" date="2023-08" db="EMBL/GenBank/DDBJ databases">
        <title>Black Yeasts Isolated from many extreme environments.</title>
        <authorList>
            <person name="Coleine C."/>
            <person name="Stajich J.E."/>
            <person name="Selbmann L."/>
        </authorList>
    </citation>
    <scope>NUCLEOTIDE SEQUENCE [LARGE SCALE GENOMIC DNA]</scope>
    <source>
        <strain evidence="1 2">CCFEE 5792</strain>
    </source>
</reference>
<organism evidence="1 2">
    <name type="scientific">Exophiala bonariae</name>
    <dbReference type="NCBI Taxonomy" id="1690606"/>
    <lineage>
        <taxon>Eukaryota</taxon>
        <taxon>Fungi</taxon>
        <taxon>Dikarya</taxon>
        <taxon>Ascomycota</taxon>
        <taxon>Pezizomycotina</taxon>
        <taxon>Eurotiomycetes</taxon>
        <taxon>Chaetothyriomycetidae</taxon>
        <taxon>Chaetothyriales</taxon>
        <taxon>Herpotrichiellaceae</taxon>
        <taxon>Exophiala</taxon>
    </lineage>
</organism>
<protein>
    <recommendedName>
        <fullName evidence="3">Peptidase S54 rhomboid domain-containing protein</fullName>
    </recommendedName>
</protein>
<gene>
    <name evidence="1" type="ORF">LTR84_011274</name>
</gene>
<dbReference type="GeneID" id="89979428"/>
<sequence length="112" mass="11682">MSWGVLRGRLPARLVLRYTMCQHAIPGLAQAVFSCRPSPRRSAVPVHFVGFVVGSAVVNAVLQTPFRESAVALRETVTWADALNSTAAAAAANATTIPNAAAIPNASLTING</sequence>
<dbReference type="RefSeq" id="XP_064700066.1">
    <property type="nucleotide sequence ID" value="XM_064854807.1"/>
</dbReference>
<name>A0AAV9MUR1_9EURO</name>
<dbReference type="EMBL" id="JAVRRD010000051">
    <property type="protein sequence ID" value="KAK5044402.1"/>
    <property type="molecule type" value="Genomic_DNA"/>
</dbReference>
<proteinExistence type="predicted"/>
<evidence type="ECO:0008006" key="3">
    <source>
        <dbReference type="Google" id="ProtNLM"/>
    </source>
</evidence>
<keyword evidence="2" id="KW-1185">Reference proteome</keyword>
<dbReference type="AlphaFoldDB" id="A0AAV9MUR1"/>
<evidence type="ECO:0000313" key="2">
    <source>
        <dbReference type="Proteomes" id="UP001358417"/>
    </source>
</evidence>
<dbReference type="PROSITE" id="PS51257">
    <property type="entry name" value="PROKAR_LIPOPROTEIN"/>
    <property type="match status" value="1"/>
</dbReference>
<comment type="caution">
    <text evidence="1">The sequence shown here is derived from an EMBL/GenBank/DDBJ whole genome shotgun (WGS) entry which is preliminary data.</text>
</comment>
<dbReference type="Proteomes" id="UP001358417">
    <property type="component" value="Unassembled WGS sequence"/>
</dbReference>